<dbReference type="InterPro" id="IPR004881">
    <property type="entry name" value="Ribosome_biogen_GTPase_RsgA"/>
</dbReference>
<evidence type="ECO:0000256" key="3">
    <source>
        <dbReference type="HAMAP-Rule" id="MF_01820"/>
    </source>
</evidence>
<keyword evidence="2 3" id="KW-0342">GTP-binding</keyword>
<evidence type="ECO:0000259" key="4">
    <source>
        <dbReference type="PROSITE" id="PS50936"/>
    </source>
</evidence>
<dbReference type="PROSITE" id="PS50936">
    <property type="entry name" value="ENGC_GTPASE"/>
    <property type="match status" value="1"/>
</dbReference>
<feature type="binding site" evidence="3">
    <location>
        <begin position="119"/>
        <end position="122"/>
    </location>
    <ligand>
        <name>GTP</name>
        <dbReference type="ChEBI" id="CHEBI:37565"/>
    </ligand>
</feature>
<comment type="cofactor">
    <cofactor evidence="3">
        <name>Zn(2+)</name>
        <dbReference type="ChEBI" id="CHEBI:29105"/>
    </cofactor>
    <text evidence="3">Binds 1 zinc ion per subunit.</text>
</comment>
<feature type="binding site" evidence="3">
    <location>
        <position position="258"/>
    </location>
    <ligand>
        <name>Zn(2+)</name>
        <dbReference type="ChEBI" id="CHEBI:29105"/>
    </ligand>
</feature>
<dbReference type="EMBL" id="AP019782">
    <property type="protein sequence ID" value="BBL72268.1"/>
    <property type="molecule type" value="Genomic_DNA"/>
</dbReference>
<feature type="domain" description="CP-type G" evidence="5">
    <location>
        <begin position="64"/>
        <end position="229"/>
    </location>
</feature>
<proteinExistence type="inferred from homology"/>
<dbReference type="GO" id="GO:0003924">
    <property type="term" value="F:GTPase activity"/>
    <property type="evidence" value="ECO:0007669"/>
    <property type="project" value="UniProtKB-UniRule"/>
</dbReference>
<dbReference type="NCBIfam" id="TIGR00157">
    <property type="entry name" value="ribosome small subunit-dependent GTPase A"/>
    <property type="match status" value="1"/>
</dbReference>
<evidence type="ECO:0000256" key="1">
    <source>
        <dbReference type="ARBA" id="ARBA00022741"/>
    </source>
</evidence>
<comment type="subcellular location">
    <subcellularLocation>
        <location evidence="3">Cytoplasm</location>
    </subcellularLocation>
</comment>
<sequence>MSERRQGLVVAHLGKGLAVEGPDGRVLACHTLRQLGSVAVGDQVLWEPCGDDQGRVVAVLPRRSELLRPAHGGKTRLVAANLDQVLVVMAPEPEPDFLLADQILAVCEHRDIGAVLLFNKIDLFDGDAEVESQLQGYAAIGYPLLRVSVKQGAGMSELQAALAGKTSMLAGQSGVGKSSISRALLPEHDIRVGHISALSGLGRHTTTAATLYHLAAGGDLIDSPGVAVFGMADMTPAILAQNYRDFQPFLPRCRYNDCAHIKDQGCALREAVEKGEVSDSRYRRYLKLLEKLPNLRPGDSR</sequence>
<keyword evidence="3" id="KW-0690">Ribosome biogenesis</keyword>
<dbReference type="InterPro" id="IPR010914">
    <property type="entry name" value="RsgA_GTPase_dom"/>
</dbReference>
<evidence type="ECO:0000256" key="2">
    <source>
        <dbReference type="ARBA" id="ARBA00023134"/>
    </source>
</evidence>
<dbReference type="Proteomes" id="UP000824988">
    <property type="component" value="Chromosome"/>
</dbReference>
<reference evidence="6" key="1">
    <citation type="submission" date="2019-06" db="EMBL/GenBank/DDBJ databases">
        <title>Complete genome sequence of Methylogaea oryzae strain JCM16910.</title>
        <authorList>
            <person name="Asakawa S."/>
        </authorList>
    </citation>
    <scope>NUCLEOTIDE SEQUENCE</scope>
    <source>
        <strain evidence="6">E10</strain>
    </source>
</reference>
<dbReference type="CDD" id="cd01854">
    <property type="entry name" value="YjeQ_EngC"/>
    <property type="match status" value="1"/>
</dbReference>
<dbReference type="GO" id="GO:0042274">
    <property type="term" value="P:ribosomal small subunit biogenesis"/>
    <property type="evidence" value="ECO:0007669"/>
    <property type="project" value="UniProtKB-UniRule"/>
</dbReference>
<dbReference type="RefSeq" id="WP_221047457.1">
    <property type="nucleotide sequence ID" value="NZ_AP019782.1"/>
</dbReference>
<feature type="binding site" evidence="3">
    <location>
        <position position="266"/>
    </location>
    <ligand>
        <name>Zn(2+)</name>
        <dbReference type="ChEBI" id="CHEBI:29105"/>
    </ligand>
</feature>
<name>A0A8D5AI86_9GAMM</name>
<comment type="subunit">
    <text evidence="3">Monomer. Associates with 30S ribosomal subunit, binds 16S rRNA.</text>
</comment>
<dbReference type="GO" id="GO:0046872">
    <property type="term" value="F:metal ion binding"/>
    <property type="evidence" value="ECO:0007669"/>
    <property type="project" value="UniProtKB-KW"/>
</dbReference>
<dbReference type="HAMAP" id="MF_01820">
    <property type="entry name" value="GTPase_RsgA"/>
    <property type="match status" value="1"/>
</dbReference>
<evidence type="ECO:0000313" key="7">
    <source>
        <dbReference type="Proteomes" id="UP000824988"/>
    </source>
</evidence>
<dbReference type="InterPro" id="IPR030378">
    <property type="entry name" value="G_CP_dom"/>
</dbReference>
<dbReference type="GO" id="GO:0005525">
    <property type="term" value="F:GTP binding"/>
    <property type="evidence" value="ECO:0007669"/>
    <property type="project" value="UniProtKB-UniRule"/>
</dbReference>
<keyword evidence="3" id="KW-0699">rRNA-binding</keyword>
<dbReference type="GO" id="GO:0005737">
    <property type="term" value="C:cytoplasm"/>
    <property type="evidence" value="ECO:0007669"/>
    <property type="project" value="UniProtKB-SubCell"/>
</dbReference>
<feature type="domain" description="EngC GTPase" evidence="4">
    <location>
        <begin position="80"/>
        <end position="227"/>
    </location>
</feature>
<feature type="binding site" evidence="3">
    <location>
        <position position="260"/>
    </location>
    <ligand>
        <name>Zn(2+)</name>
        <dbReference type="ChEBI" id="CHEBI:29105"/>
    </ligand>
</feature>
<keyword evidence="3" id="KW-0378">Hydrolase</keyword>
<dbReference type="Pfam" id="PF03193">
    <property type="entry name" value="RsgA_GTPase"/>
    <property type="match status" value="1"/>
</dbReference>
<dbReference type="AlphaFoldDB" id="A0A8D5AI86"/>
<accession>A0A8D5AI86</accession>
<keyword evidence="1 3" id="KW-0547">Nucleotide-binding</keyword>
<dbReference type="EC" id="3.6.1.-" evidence="3"/>
<evidence type="ECO:0000259" key="5">
    <source>
        <dbReference type="PROSITE" id="PS51721"/>
    </source>
</evidence>
<comment type="function">
    <text evidence="3">One of several proteins that assist in the late maturation steps of the functional core of the 30S ribosomal subunit. Helps release RbfA from mature subunits. May play a role in the assembly of ribosomal proteins into the subunit. Circularly permuted GTPase that catalyzes slow GTP hydrolysis, GTPase activity is stimulated by the 30S ribosomal subunit.</text>
</comment>
<dbReference type="PROSITE" id="PS51721">
    <property type="entry name" value="G_CP"/>
    <property type="match status" value="1"/>
</dbReference>
<keyword evidence="7" id="KW-1185">Reference proteome</keyword>
<evidence type="ECO:0000313" key="6">
    <source>
        <dbReference type="EMBL" id="BBL72268.1"/>
    </source>
</evidence>
<feature type="binding site" evidence="3">
    <location>
        <position position="253"/>
    </location>
    <ligand>
        <name>Zn(2+)</name>
        <dbReference type="ChEBI" id="CHEBI:29105"/>
    </ligand>
</feature>
<feature type="binding site" evidence="3">
    <location>
        <begin position="171"/>
        <end position="179"/>
    </location>
    <ligand>
        <name>GTP</name>
        <dbReference type="ChEBI" id="CHEBI:37565"/>
    </ligand>
</feature>
<keyword evidence="3" id="KW-0963">Cytoplasm</keyword>
<keyword evidence="3" id="KW-0479">Metal-binding</keyword>
<dbReference type="KEGG" id="moz:MoryE10_28740"/>
<keyword evidence="3" id="KW-0694">RNA-binding</keyword>
<dbReference type="GO" id="GO:0019843">
    <property type="term" value="F:rRNA binding"/>
    <property type="evidence" value="ECO:0007669"/>
    <property type="project" value="UniProtKB-KW"/>
</dbReference>
<dbReference type="PANTHER" id="PTHR32120">
    <property type="entry name" value="SMALL RIBOSOMAL SUBUNIT BIOGENESIS GTPASE RSGA"/>
    <property type="match status" value="1"/>
</dbReference>
<protein>
    <recommendedName>
        <fullName evidence="3">Small ribosomal subunit biogenesis GTPase RsgA</fullName>
        <ecNumber evidence="3">3.6.1.-</ecNumber>
    </recommendedName>
</protein>
<gene>
    <name evidence="3 6" type="primary">rsgA</name>
    <name evidence="6" type="ORF">MoryE10_28740</name>
</gene>
<comment type="similarity">
    <text evidence="3">Belongs to the TRAFAC class YlqF/YawG GTPase family. RsgA subfamily.</text>
</comment>
<dbReference type="PANTHER" id="PTHR32120:SF11">
    <property type="entry name" value="SMALL RIBOSOMAL SUBUNIT BIOGENESIS GTPASE RSGA 1, MITOCHONDRIAL-RELATED"/>
    <property type="match status" value="1"/>
</dbReference>
<keyword evidence="3" id="KW-0862">Zinc</keyword>
<organism evidence="6 7">
    <name type="scientific">Methylogaea oryzae</name>
    <dbReference type="NCBI Taxonomy" id="1295382"/>
    <lineage>
        <taxon>Bacteria</taxon>
        <taxon>Pseudomonadati</taxon>
        <taxon>Pseudomonadota</taxon>
        <taxon>Gammaproteobacteria</taxon>
        <taxon>Methylococcales</taxon>
        <taxon>Methylococcaceae</taxon>
        <taxon>Methylogaea</taxon>
    </lineage>
</organism>